<evidence type="ECO:0000259" key="1">
    <source>
        <dbReference type="SMART" id="SM00861"/>
    </source>
</evidence>
<dbReference type="InterPro" id="IPR051157">
    <property type="entry name" value="PDH/Transketolase"/>
</dbReference>
<dbReference type="PANTHER" id="PTHR43825:SF5">
    <property type="entry name" value="HYPOTHETICAL TRANSKETOLASE FAMILY PROTEIN"/>
    <property type="match status" value="1"/>
</dbReference>
<dbReference type="InterPro" id="IPR029061">
    <property type="entry name" value="THDP-binding"/>
</dbReference>
<name>A0A0M2PYJ4_PROHO</name>
<dbReference type="SUPFAM" id="SSF52518">
    <property type="entry name" value="Thiamin diphosphate-binding fold (THDP-binding)"/>
    <property type="match status" value="1"/>
</dbReference>
<dbReference type="AlphaFoldDB" id="A0A0M2PYJ4"/>
<organism evidence="2 3">
    <name type="scientific">Prochlorothrix hollandica PCC 9006 = CALU 1027</name>
    <dbReference type="NCBI Taxonomy" id="317619"/>
    <lineage>
        <taxon>Bacteria</taxon>
        <taxon>Bacillati</taxon>
        <taxon>Cyanobacteriota</taxon>
        <taxon>Cyanophyceae</taxon>
        <taxon>Prochlorotrichales</taxon>
        <taxon>Prochlorotrichaceae</taxon>
        <taxon>Prochlorothrix</taxon>
    </lineage>
</organism>
<keyword evidence="3" id="KW-1185">Reference proteome</keyword>
<protein>
    <submittedName>
        <fullName evidence="2">Transketolase</fullName>
    </submittedName>
</protein>
<dbReference type="SMART" id="SM00861">
    <property type="entry name" value="Transket_pyr"/>
    <property type="match status" value="1"/>
</dbReference>
<dbReference type="SUPFAM" id="SSF52922">
    <property type="entry name" value="TK C-terminal domain-like"/>
    <property type="match status" value="1"/>
</dbReference>
<dbReference type="RefSeq" id="WP_017710971.1">
    <property type="nucleotide sequence ID" value="NZ_KB235933.1"/>
</dbReference>
<dbReference type="Gene3D" id="3.40.50.970">
    <property type="match status" value="1"/>
</dbReference>
<reference evidence="2" key="1">
    <citation type="submission" date="2012-04" db="EMBL/GenBank/DDBJ databases">
        <authorList>
            <person name="Borisov I.G."/>
            <person name="Ivanikova N.V."/>
            <person name="Pinevich A.V."/>
        </authorList>
    </citation>
    <scope>NUCLEOTIDE SEQUENCE</scope>
    <source>
        <strain evidence="2">CALU 1027</strain>
    </source>
</reference>
<comment type="caution">
    <text evidence="2">The sequence shown here is derived from an EMBL/GenBank/DDBJ whole genome shotgun (WGS) entry which is preliminary data.</text>
</comment>
<sequence>MRNILCDTLTKCSDNPKFVFLTGDLGYQALEPLQQTLGERFINAGVAEQNMVSVAAGLAKVGLQPWVYSISPFVYARPFEQIRNDVCLHDFPVRLVGNGGGYAYGVMGATHHALEDYGAMLCLMNMRVFVPAFAADVLEIINQLHSFNHPAYLRLGRCEKPKDVDLPPYTPWRRLLQGEGATMLIVGPLAGGIIDAAQHLSDAYRPNLWILTELPIEPAKIPQDFLDDLEKSGHLFIVEEHIAHGGVGQIIARCLLEMGRLPTKFTHRHALGYVSGLYGSQTFHRQECGLDPTSILEKLKG</sequence>
<proteinExistence type="predicted"/>
<dbReference type="EMBL" id="AJTX02000004">
    <property type="protein sequence ID" value="KKI99753.1"/>
    <property type="molecule type" value="Genomic_DNA"/>
</dbReference>
<dbReference type="Gene3D" id="3.40.50.920">
    <property type="match status" value="1"/>
</dbReference>
<dbReference type="Pfam" id="PF02779">
    <property type="entry name" value="Transket_pyr"/>
    <property type="match status" value="1"/>
</dbReference>
<dbReference type="InterPro" id="IPR005475">
    <property type="entry name" value="Transketolase-like_Pyr-bd"/>
</dbReference>
<feature type="domain" description="Transketolase-like pyrimidine-binding" evidence="1">
    <location>
        <begin position="1"/>
        <end position="162"/>
    </location>
</feature>
<evidence type="ECO:0000313" key="3">
    <source>
        <dbReference type="Proteomes" id="UP000034681"/>
    </source>
</evidence>
<dbReference type="PANTHER" id="PTHR43825">
    <property type="entry name" value="PYRUVATE DEHYDROGENASE E1 COMPONENT"/>
    <property type="match status" value="1"/>
</dbReference>
<dbReference type="Proteomes" id="UP000034681">
    <property type="component" value="Unassembled WGS sequence"/>
</dbReference>
<accession>A0A0M2PYJ4</accession>
<dbReference type="STRING" id="317619.GCA_000332315_00283"/>
<dbReference type="CDD" id="cd07033">
    <property type="entry name" value="TPP_PYR_DXS_TK_like"/>
    <property type="match status" value="1"/>
</dbReference>
<dbReference type="OrthoDB" id="9803371at2"/>
<gene>
    <name evidence="2" type="ORF">PROH_07725</name>
</gene>
<dbReference type="InterPro" id="IPR009014">
    <property type="entry name" value="Transketo_C/PFOR_II"/>
</dbReference>
<evidence type="ECO:0000313" key="2">
    <source>
        <dbReference type="EMBL" id="KKI99753.1"/>
    </source>
</evidence>